<keyword evidence="1" id="KW-1133">Transmembrane helix</keyword>
<evidence type="ECO:0000313" key="3">
    <source>
        <dbReference type="Proteomes" id="UP000273326"/>
    </source>
</evidence>
<dbReference type="RefSeq" id="WP_126109618.1">
    <property type="nucleotide sequence ID" value="NZ_CP034465.1"/>
</dbReference>
<feature type="transmembrane region" description="Helical" evidence="1">
    <location>
        <begin position="26"/>
        <end position="42"/>
    </location>
</feature>
<evidence type="ECO:0000256" key="1">
    <source>
        <dbReference type="SAM" id="Phobius"/>
    </source>
</evidence>
<name>A0A3Q9BKF3_9LACT</name>
<reference evidence="3" key="1">
    <citation type="submission" date="2018-12" db="EMBL/GenBank/DDBJ databases">
        <title>Complete genome sequencing of Jeotgalibaca sp. H21T32.</title>
        <authorList>
            <person name="Bae J.-W."/>
            <person name="Lee S.-Y."/>
        </authorList>
    </citation>
    <scope>NUCLEOTIDE SEQUENCE [LARGE SCALE GENOMIC DNA]</scope>
    <source>
        <strain evidence="3">H21T32</strain>
    </source>
</reference>
<accession>A0A3Q9BKF3</accession>
<dbReference type="Proteomes" id="UP000273326">
    <property type="component" value="Chromosome"/>
</dbReference>
<dbReference type="AlphaFoldDB" id="A0A3Q9BKF3"/>
<keyword evidence="3" id="KW-1185">Reference proteome</keyword>
<evidence type="ECO:0000313" key="2">
    <source>
        <dbReference type="EMBL" id="AZP04320.1"/>
    </source>
</evidence>
<keyword evidence="1" id="KW-0812">Transmembrane</keyword>
<sequence length="162" mass="19701">MTYHGKRKLPLQDFLFINLTIKKEKYLIYAAFSLLLCYLFFMEFMKNDTFEKQVISTILIFLFIFLFIILTEVFLLFRSYKKLSKMNQHNEYIINDEGIQTKKGSSENRIFLPWEILTDSINCKKYWLLKIENEKKFILPHNAFDRNKIEEITIFLNERIKK</sequence>
<proteinExistence type="predicted"/>
<organism evidence="2 3">
    <name type="scientific">Jeotgalibaca ciconiae</name>
    <dbReference type="NCBI Taxonomy" id="2496265"/>
    <lineage>
        <taxon>Bacteria</taxon>
        <taxon>Bacillati</taxon>
        <taxon>Bacillota</taxon>
        <taxon>Bacilli</taxon>
        <taxon>Lactobacillales</taxon>
        <taxon>Carnobacteriaceae</taxon>
        <taxon>Jeotgalibaca</taxon>
    </lineage>
</organism>
<dbReference type="EMBL" id="CP034465">
    <property type="protein sequence ID" value="AZP04320.1"/>
    <property type="molecule type" value="Genomic_DNA"/>
</dbReference>
<protein>
    <submittedName>
        <fullName evidence="2">YcxB family protein</fullName>
    </submittedName>
</protein>
<gene>
    <name evidence="2" type="ORF">EJN90_06510</name>
</gene>
<feature type="transmembrane region" description="Helical" evidence="1">
    <location>
        <begin position="54"/>
        <end position="77"/>
    </location>
</feature>
<keyword evidence="1" id="KW-0472">Membrane</keyword>
<dbReference type="KEGG" id="jeh:EJN90_06510"/>